<evidence type="ECO:0000256" key="1">
    <source>
        <dbReference type="ARBA" id="ARBA00004141"/>
    </source>
</evidence>
<gene>
    <name evidence="11" type="ORF">GLYMA_12G188500</name>
</gene>
<keyword evidence="4 10" id="KW-0812">Transmembrane</keyword>
<evidence type="ECO:0000256" key="7">
    <source>
        <dbReference type="ARBA" id="ARBA00023136"/>
    </source>
</evidence>
<dbReference type="Pfam" id="PF11744">
    <property type="entry name" value="ALMT"/>
    <property type="match status" value="1"/>
</dbReference>
<evidence type="ECO:0000256" key="2">
    <source>
        <dbReference type="ARBA" id="ARBA00007079"/>
    </source>
</evidence>
<feature type="transmembrane region" description="Helical" evidence="10">
    <location>
        <begin position="85"/>
        <end position="102"/>
    </location>
</feature>
<dbReference type="GO" id="GO:0009705">
    <property type="term" value="C:plant-type vacuole membrane"/>
    <property type="evidence" value="ECO:0000318"/>
    <property type="project" value="GO_Central"/>
</dbReference>
<keyword evidence="6" id="KW-0406">Ion transport</keyword>
<dbReference type="Gramene" id="KRH26686">
    <property type="protein sequence ID" value="KRH26686"/>
    <property type="gene ID" value="GLYMA_12G188500"/>
</dbReference>
<dbReference type="InParanoid" id="A0A0R0H776"/>
<dbReference type="Proteomes" id="UP000008827">
    <property type="component" value="Chromosome 12"/>
</dbReference>
<comment type="subcellular location">
    <subcellularLocation>
        <location evidence="1">Membrane</location>
        <topology evidence="1">Multi-pass membrane protein</topology>
    </subcellularLocation>
</comment>
<evidence type="ECO:0000256" key="5">
    <source>
        <dbReference type="ARBA" id="ARBA00022989"/>
    </source>
</evidence>
<dbReference type="EMBL" id="CM000845">
    <property type="protein sequence ID" value="KRH26686.1"/>
    <property type="molecule type" value="Genomic_DNA"/>
</dbReference>
<evidence type="ECO:0000256" key="10">
    <source>
        <dbReference type="SAM" id="Phobius"/>
    </source>
</evidence>
<dbReference type="GO" id="GO:0034220">
    <property type="term" value="P:monoatomic ion transmembrane transport"/>
    <property type="evidence" value="ECO:0007669"/>
    <property type="project" value="UniProtKB-KW"/>
</dbReference>
<dbReference type="SMR" id="A0A0R0H776"/>
<dbReference type="GO" id="GO:0015743">
    <property type="term" value="P:malate transport"/>
    <property type="evidence" value="ECO:0007669"/>
    <property type="project" value="InterPro"/>
</dbReference>
<accession>A0A0R0H776</accession>
<name>A0A0R0H776_SOYBN</name>
<comment type="similarity">
    <text evidence="2">Belongs to the aromatic acid exporter (TC 2.A.85) family.</text>
</comment>
<evidence type="ECO:0000256" key="4">
    <source>
        <dbReference type="ARBA" id="ARBA00022692"/>
    </source>
</evidence>
<evidence type="ECO:0000256" key="8">
    <source>
        <dbReference type="ARBA" id="ARBA00023303"/>
    </source>
</evidence>
<feature type="region of interest" description="Disordered" evidence="9">
    <location>
        <begin position="406"/>
        <end position="435"/>
    </location>
</feature>
<reference evidence="11" key="3">
    <citation type="submission" date="2018-07" db="EMBL/GenBank/DDBJ databases">
        <title>WGS assembly of Glycine max.</title>
        <authorList>
            <person name="Schmutz J."/>
            <person name="Cannon S."/>
            <person name="Schlueter J."/>
            <person name="Ma J."/>
            <person name="Mitros T."/>
            <person name="Nelson W."/>
            <person name="Hyten D."/>
            <person name="Song Q."/>
            <person name="Thelen J."/>
            <person name="Cheng J."/>
            <person name="Xu D."/>
            <person name="Hellsten U."/>
            <person name="May G."/>
            <person name="Yu Y."/>
            <person name="Sakurai T."/>
            <person name="Umezawa T."/>
            <person name="Bhattacharyya M."/>
            <person name="Sandhu D."/>
            <person name="Valliyodan B."/>
            <person name="Lindquist E."/>
            <person name="Peto M."/>
            <person name="Grant D."/>
            <person name="Shu S."/>
            <person name="Goodstein D."/>
            <person name="Barry K."/>
            <person name="Futrell-Griggs M."/>
            <person name="Abernathy B."/>
            <person name="Du J."/>
            <person name="Tian Z."/>
            <person name="Zhu L."/>
            <person name="Gill N."/>
            <person name="Joshi T."/>
            <person name="Libault M."/>
            <person name="Sethuraman A."/>
            <person name="Zhang X."/>
            <person name="Shinozaki K."/>
            <person name="Nguyen H."/>
            <person name="Wing R."/>
            <person name="Cregan P."/>
            <person name="Specht J."/>
            <person name="Grimwood J."/>
            <person name="Rokhsar D."/>
            <person name="Stacey G."/>
            <person name="Shoemaker R."/>
            <person name="Jackson S."/>
        </authorList>
    </citation>
    <scope>NUCLEOTIDE SEQUENCE</scope>
    <source>
        <tissue evidence="11">Callus</tissue>
    </source>
</reference>
<evidence type="ECO:0000313" key="13">
    <source>
        <dbReference type="Proteomes" id="UP000008827"/>
    </source>
</evidence>
<keyword evidence="3" id="KW-0813">Transport</keyword>
<keyword evidence="7 10" id="KW-0472">Membrane</keyword>
<protein>
    <recommendedName>
        <fullName evidence="14">Aluminum-activated malate transporter</fullName>
    </recommendedName>
</protein>
<feature type="transmembrane region" description="Helical" evidence="10">
    <location>
        <begin position="59"/>
        <end position="78"/>
    </location>
</feature>
<evidence type="ECO:0000313" key="12">
    <source>
        <dbReference type="EnsemblPlants" id="KRH26686"/>
    </source>
</evidence>
<evidence type="ECO:0000256" key="3">
    <source>
        <dbReference type="ARBA" id="ARBA00022448"/>
    </source>
</evidence>
<feature type="transmembrane region" description="Helical" evidence="10">
    <location>
        <begin position="114"/>
        <end position="133"/>
    </location>
</feature>
<sequence length="435" mass="48088">MALPSEFSAKVVDVMSQIKKVGKEDPRRVIHALKVALSITLVSAFYYVNPLYDGFGSSAMYAVFTVIVVSEFSVGATLGKGLNRGFATFLAGALGLGSYYLVHSISTEHIVEPILLGTLIYLITAGITYFRFLPQIKARYDYGLLVFNLTFCLVSVSSYRDHEVLDIALKRVISIISGGLISVSVSIFVCPIWAGGDLHNLESKNIEKLGNFLEGFGEEYFGRSEGGESNKLFMQGYKSVLTSKQVEETLANFARWEPCHGRFRFRHPWQQYLKIGNLSRQCAYRIDALNGFLNSAKTPLEMRGKIPDPCIKMSTEAGKALKELAMAIHKMIPPSAANPHIAKSKIAATNLRSIMKTGLWEDTNLFEVIPVLTVASLLLHVVSCTEKLAESIQELSTLAKFKNQDSEFVPKSPQQKETPQPCCHNSGPHHVVTIN</sequence>
<dbReference type="InterPro" id="IPR020966">
    <property type="entry name" value="ALMT"/>
</dbReference>
<keyword evidence="8" id="KW-0407">Ion channel</keyword>
<evidence type="ECO:0000256" key="9">
    <source>
        <dbReference type="SAM" id="MobiDB-lite"/>
    </source>
</evidence>
<feature type="transmembrane region" description="Helical" evidence="10">
    <location>
        <begin position="140"/>
        <end position="160"/>
    </location>
</feature>
<dbReference type="EnsemblPlants" id="KRH26686">
    <property type="protein sequence ID" value="KRH26686"/>
    <property type="gene ID" value="GLYMA_12G188500"/>
</dbReference>
<reference evidence="12" key="2">
    <citation type="submission" date="2018-02" db="UniProtKB">
        <authorList>
            <consortium name="EnsemblPlants"/>
        </authorList>
    </citation>
    <scope>IDENTIFICATION</scope>
    <source>
        <strain evidence="12">Williams 82</strain>
    </source>
</reference>
<evidence type="ECO:0008006" key="14">
    <source>
        <dbReference type="Google" id="ProtNLM"/>
    </source>
</evidence>
<evidence type="ECO:0000256" key="6">
    <source>
        <dbReference type="ARBA" id="ARBA00023065"/>
    </source>
</evidence>
<keyword evidence="5 10" id="KW-1133">Transmembrane helix</keyword>
<reference evidence="11 12" key="1">
    <citation type="journal article" date="2010" name="Nature">
        <title>Genome sequence of the palaeopolyploid soybean.</title>
        <authorList>
            <person name="Schmutz J."/>
            <person name="Cannon S.B."/>
            <person name="Schlueter J."/>
            <person name="Ma J."/>
            <person name="Mitros T."/>
            <person name="Nelson W."/>
            <person name="Hyten D.L."/>
            <person name="Song Q."/>
            <person name="Thelen J.J."/>
            <person name="Cheng J."/>
            <person name="Xu D."/>
            <person name="Hellsten U."/>
            <person name="May G.D."/>
            <person name="Yu Y."/>
            <person name="Sakurai T."/>
            <person name="Umezawa T."/>
            <person name="Bhattacharyya M.K."/>
            <person name="Sandhu D."/>
            <person name="Valliyodan B."/>
            <person name="Lindquist E."/>
            <person name="Peto M."/>
            <person name="Grant D."/>
            <person name="Shu S."/>
            <person name="Goodstein D."/>
            <person name="Barry K."/>
            <person name="Futrell-Griggs M."/>
            <person name="Abernathy B."/>
            <person name="Du J."/>
            <person name="Tian Z."/>
            <person name="Zhu L."/>
            <person name="Gill N."/>
            <person name="Joshi T."/>
            <person name="Libault M."/>
            <person name="Sethuraman A."/>
            <person name="Zhang X.-C."/>
            <person name="Shinozaki K."/>
            <person name="Nguyen H.T."/>
            <person name="Wing R.A."/>
            <person name="Cregan P."/>
            <person name="Specht J."/>
            <person name="Grimwood J."/>
            <person name="Rokhsar D."/>
            <person name="Stacey G."/>
            <person name="Shoemaker R.C."/>
            <person name="Jackson S.A."/>
        </authorList>
    </citation>
    <scope>NUCLEOTIDE SEQUENCE [LARGE SCALE GENOMIC DNA]</scope>
    <source>
        <strain evidence="12">cv. Williams 82</strain>
        <tissue evidence="11">Callus</tissue>
    </source>
</reference>
<keyword evidence="13" id="KW-1185">Reference proteome</keyword>
<dbReference type="PaxDb" id="3847-GLYMA12G31450.2"/>
<dbReference type="PANTHER" id="PTHR31086">
    <property type="entry name" value="ALUMINUM-ACTIVATED MALATE TRANSPORTER 10"/>
    <property type="match status" value="1"/>
</dbReference>
<dbReference type="OMA" id="HVQFKSA"/>
<feature type="transmembrane region" description="Helical" evidence="10">
    <location>
        <begin position="29"/>
        <end position="47"/>
    </location>
</feature>
<dbReference type="STRING" id="3847.A0A0R0H776"/>
<dbReference type="AlphaFoldDB" id="A0A0R0H776"/>
<evidence type="ECO:0000313" key="11">
    <source>
        <dbReference type="EMBL" id="KRH26686.1"/>
    </source>
</evidence>
<feature type="transmembrane region" description="Helical" evidence="10">
    <location>
        <begin position="172"/>
        <end position="194"/>
    </location>
</feature>
<organism evidence="11">
    <name type="scientific">Glycine max</name>
    <name type="common">Soybean</name>
    <name type="synonym">Glycine hispida</name>
    <dbReference type="NCBI Taxonomy" id="3847"/>
    <lineage>
        <taxon>Eukaryota</taxon>
        <taxon>Viridiplantae</taxon>
        <taxon>Streptophyta</taxon>
        <taxon>Embryophyta</taxon>
        <taxon>Tracheophyta</taxon>
        <taxon>Spermatophyta</taxon>
        <taxon>Magnoliopsida</taxon>
        <taxon>eudicotyledons</taxon>
        <taxon>Gunneridae</taxon>
        <taxon>Pentapetalae</taxon>
        <taxon>rosids</taxon>
        <taxon>fabids</taxon>
        <taxon>Fabales</taxon>
        <taxon>Fabaceae</taxon>
        <taxon>Papilionoideae</taxon>
        <taxon>50 kb inversion clade</taxon>
        <taxon>NPAAA clade</taxon>
        <taxon>indigoferoid/millettioid clade</taxon>
        <taxon>Phaseoleae</taxon>
        <taxon>Glycine</taxon>
        <taxon>Glycine subgen. Soja</taxon>
    </lineage>
</organism>
<proteinExistence type="inferred from homology"/>